<proteinExistence type="predicted"/>
<name>A0A3F2ZDF5_LUTLO</name>
<comment type="subcellular location">
    <subcellularLocation>
        <location evidence="1">Cell membrane</location>
        <topology evidence="1">Multi-pass membrane protein</topology>
    </subcellularLocation>
</comment>
<organism evidence="11 12">
    <name type="scientific">Lutzomyia longipalpis</name>
    <name type="common">Sand fly</name>
    <dbReference type="NCBI Taxonomy" id="7200"/>
    <lineage>
        <taxon>Eukaryota</taxon>
        <taxon>Metazoa</taxon>
        <taxon>Ecdysozoa</taxon>
        <taxon>Arthropoda</taxon>
        <taxon>Hexapoda</taxon>
        <taxon>Insecta</taxon>
        <taxon>Pterygota</taxon>
        <taxon>Neoptera</taxon>
        <taxon>Endopterygota</taxon>
        <taxon>Diptera</taxon>
        <taxon>Nematocera</taxon>
        <taxon>Psychodoidea</taxon>
        <taxon>Psychodidae</taxon>
        <taxon>Lutzomyia</taxon>
        <taxon>Lutzomyia</taxon>
    </lineage>
</organism>
<evidence type="ECO:0000256" key="6">
    <source>
        <dbReference type="ARBA" id="ARBA00022989"/>
    </source>
</evidence>
<dbReference type="VEuPathDB" id="VectorBase:LLONM1_009203"/>
<keyword evidence="3" id="KW-0716">Sensory transduction</keyword>
<sequence length="222" mass="26204">MYYFIPGIPPDSIFFYPVNLPIQLVIYFLALLMVMWSDVIIMIVIMYCDAELRTIAEFIEILDGGKDFQMQEAKYLRIIYEKHQTISEKANQLTLSFWHVYFQKLFSIMLYLCVLIFIFQSADSSIFVPLLACCLMITQIFILCFFGQIIWNSSEKMSQALYMTTWYEMSLRNQKNLLMLMTRFNLPIKVETFGFGDISYYTFVQICKASLSYATILYTVFM</sequence>
<dbReference type="GO" id="GO:0007165">
    <property type="term" value="P:signal transduction"/>
    <property type="evidence" value="ECO:0007669"/>
    <property type="project" value="UniProtKB-KW"/>
</dbReference>
<dbReference type="InterPro" id="IPR004117">
    <property type="entry name" value="7tm6_olfct_rcpt"/>
</dbReference>
<dbReference type="Pfam" id="PF02949">
    <property type="entry name" value="7tm_6"/>
    <property type="match status" value="1"/>
</dbReference>
<dbReference type="GO" id="GO:0005549">
    <property type="term" value="F:odorant binding"/>
    <property type="evidence" value="ECO:0007669"/>
    <property type="project" value="InterPro"/>
</dbReference>
<evidence type="ECO:0000313" key="12">
    <source>
        <dbReference type="Proteomes" id="UP000092461"/>
    </source>
</evidence>
<protein>
    <submittedName>
        <fullName evidence="11">Uncharacterized protein</fullName>
    </submittedName>
</protein>
<dbReference type="VEuPathDB" id="VectorBase:LLOJ010920"/>
<keyword evidence="6 10" id="KW-1133">Transmembrane helix</keyword>
<evidence type="ECO:0000256" key="9">
    <source>
        <dbReference type="ARBA" id="ARBA00023224"/>
    </source>
</evidence>
<dbReference type="PANTHER" id="PTHR21137:SF35">
    <property type="entry name" value="ODORANT RECEPTOR 19A-RELATED"/>
    <property type="match status" value="1"/>
</dbReference>
<feature type="transmembrane region" description="Helical" evidence="10">
    <location>
        <begin position="24"/>
        <end position="48"/>
    </location>
</feature>
<evidence type="ECO:0000256" key="10">
    <source>
        <dbReference type="SAM" id="Phobius"/>
    </source>
</evidence>
<feature type="transmembrane region" description="Helical" evidence="10">
    <location>
        <begin position="126"/>
        <end position="151"/>
    </location>
</feature>
<dbReference type="AlphaFoldDB" id="A0A3F2ZDF5"/>
<dbReference type="GO" id="GO:0005886">
    <property type="term" value="C:plasma membrane"/>
    <property type="evidence" value="ECO:0007669"/>
    <property type="project" value="UniProtKB-SubCell"/>
</dbReference>
<dbReference type="Proteomes" id="UP000092461">
    <property type="component" value="Unassembled WGS sequence"/>
</dbReference>
<keyword evidence="2" id="KW-1003">Cell membrane</keyword>
<evidence type="ECO:0000256" key="3">
    <source>
        <dbReference type="ARBA" id="ARBA00022606"/>
    </source>
</evidence>
<keyword evidence="4 10" id="KW-0812">Transmembrane</keyword>
<evidence type="ECO:0000256" key="2">
    <source>
        <dbReference type="ARBA" id="ARBA00022475"/>
    </source>
</evidence>
<dbReference type="GO" id="GO:0004984">
    <property type="term" value="F:olfactory receptor activity"/>
    <property type="evidence" value="ECO:0007669"/>
    <property type="project" value="InterPro"/>
</dbReference>
<evidence type="ECO:0000256" key="5">
    <source>
        <dbReference type="ARBA" id="ARBA00022725"/>
    </source>
</evidence>
<dbReference type="PANTHER" id="PTHR21137">
    <property type="entry name" value="ODORANT RECEPTOR"/>
    <property type="match status" value="1"/>
</dbReference>
<evidence type="ECO:0000313" key="11">
    <source>
        <dbReference type="EnsemblMetazoa" id="LLOJ010920-PA"/>
    </source>
</evidence>
<keyword evidence="8" id="KW-0675">Receptor</keyword>
<evidence type="ECO:0000256" key="8">
    <source>
        <dbReference type="ARBA" id="ARBA00023170"/>
    </source>
</evidence>
<keyword evidence="9" id="KW-0807">Transducer</keyword>
<accession>A0A3F2ZDF5</accession>
<evidence type="ECO:0000256" key="1">
    <source>
        <dbReference type="ARBA" id="ARBA00004651"/>
    </source>
</evidence>
<evidence type="ECO:0000256" key="4">
    <source>
        <dbReference type="ARBA" id="ARBA00022692"/>
    </source>
</evidence>
<keyword evidence="5" id="KW-0552">Olfaction</keyword>
<reference evidence="11" key="1">
    <citation type="submission" date="2020-05" db="UniProtKB">
        <authorList>
            <consortium name="EnsemblMetazoa"/>
        </authorList>
    </citation>
    <scope>IDENTIFICATION</scope>
    <source>
        <strain evidence="11">Jacobina</strain>
    </source>
</reference>
<dbReference type="EMBL" id="AJWK01013348">
    <property type="status" value="NOT_ANNOTATED_CDS"/>
    <property type="molecule type" value="Genomic_DNA"/>
</dbReference>
<keyword evidence="12" id="KW-1185">Reference proteome</keyword>
<dbReference type="EnsemblMetazoa" id="LLOJ010920-RA">
    <property type="protein sequence ID" value="LLOJ010920-PA"/>
    <property type="gene ID" value="LLOJ010920"/>
</dbReference>
<keyword evidence="7 10" id="KW-0472">Membrane</keyword>
<evidence type="ECO:0000256" key="7">
    <source>
        <dbReference type="ARBA" id="ARBA00023136"/>
    </source>
</evidence>
<feature type="transmembrane region" description="Helical" evidence="10">
    <location>
        <begin position="101"/>
        <end position="120"/>
    </location>
</feature>